<gene>
    <name evidence="1" type="ORF">GCM10009550_64590</name>
</gene>
<name>A0ABN1RW59_9ACTN</name>
<dbReference type="Proteomes" id="UP001500665">
    <property type="component" value="Unassembled WGS sequence"/>
</dbReference>
<dbReference type="Pfam" id="PF05336">
    <property type="entry name" value="rhaM"/>
    <property type="match status" value="1"/>
</dbReference>
<dbReference type="PANTHER" id="PTHR34389:SF2">
    <property type="entry name" value="L-RHAMNOSE MUTAROTASE"/>
    <property type="match status" value="1"/>
</dbReference>
<dbReference type="Gene3D" id="3.30.70.100">
    <property type="match status" value="1"/>
</dbReference>
<dbReference type="EMBL" id="BAAAHH010000037">
    <property type="protein sequence ID" value="GAA0965132.1"/>
    <property type="molecule type" value="Genomic_DNA"/>
</dbReference>
<protein>
    <submittedName>
        <fullName evidence="1">L-rhamnose mutarotase</fullName>
    </submittedName>
</protein>
<proteinExistence type="predicted"/>
<evidence type="ECO:0000313" key="2">
    <source>
        <dbReference type="Proteomes" id="UP001500665"/>
    </source>
</evidence>
<dbReference type="PANTHER" id="PTHR34389">
    <property type="entry name" value="L-RHAMNOSE MUTAROTASE"/>
    <property type="match status" value="1"/>
</dbReference>
<dbReference type="RefSeq" id="WP_344245290.1">
    <property type="nucleotide sequence ID" value="NZ_BAAAHH010000037.1"/>
</dbReference>
<evidence type="ECO:0000313" key="1">
    <source>
        <dbReference type="EMBL" id="GAA0965132.1"/>
    </source>
</evidence>
<dbReference type="SUPFAM" id="SSF54909">
    <property type="entry name" value="Dimeric alpha+beta barrel"/>
    <property type="match status" value="1"/>
</dbReference>
<dbReference type="InterPro" id="IPR011008">
    <property type="entry name" value="Dimeric_a/b-barrel"/>
</dbReference>
<keyword evidence="2" id="KW-1185">Reference proteome</keyword>
<reference evidence="1 2" key="1">
    <citation type="journal article" date="2019" name="Int. J. Syst. Evol. Microbiol.">
        <title>The Global Catalogue of Microorganisms (GCM) 10K type strain sequencing project: providing services to taxonomists for standard genome sequencing and annotation.</title>
        <authorList>
            <consortium name="The Broad Institute Genomics Platform"/>
            <consortium name="The Broad Institute Genome Sequencing Center for Infectious Disease"/>
            <person name="Wu L."/>
            <person name="Ma J."/>
        </authorList>
    </citation>
    <scope>NUCLEOTIDE SEQUENCE [LARGE SCALE GENOMIC DNA]</scope>
    <source>
        <strain evidence="1 2">JCM 10696</strain>
    </source>
</reference>
<accession>A0ABN1RW59</accession>
<comment type="caution">
    <text evidence="1">The sequence shown here is derived from an EMBL/GenBank/DDBJ whole genome shotgun (WGS) entry which is preliminary data.</text>
</comment>
<dbReference type="InterPro" id="IPR008000">
    <property type="entry name" value="Rham/fucose_mutarotase"/>
</dbReference>
<sequence>MRRRVCFLLKVREDRRAEYAERHAEVWPDMLAALRDTGWHNYSLFLRDDGLLVGYLETDDFQAALDGMARTEVNARWQAAMAPYFEDLDGRPDEGMRPLTEVFHLD</sequence>
<organism evidence="1 2">
    <name type="scientific">Actinocorallia libanotica</name>
    <dbReference type="NCBI Taxonomy" id="46162"/>
    <lineage>
        <taxon>Bacteria</taxon>
        <taxon>Bacillati</taxon>
        <taxon>Actinomycetota</taxon>
        <taxon>Actinomycetes</taxon>
        <taxon>Streptosporangiales</taxon>
        <taxon>Thermomonosporaceae</taxon>
        <taxon>Actinocorallia</taxon>
    </lineage>
</organism>